<evidence type="ECO:0000313" key="9">
    <source>
        <dbReference type="EMBL" id="MET4636108.1"/>
    </source>
</evidence>
<dbReference type="InterPro" id="IPR036627">
    <property type="entry name" value="CobW-likC_sf"/>
</dbReference>
<comment type="caution">
    <text evidence="9">The sequence shown here is derived from an EMBL/GenBank/DDBJ whole genome shotgun (WGS) entry which is preliminary data.</text>
</comment>
<evidence type="ECO:0000256" key="1">
    <source>
        <dbReference type="ARBA" id="ARBA00022741"/>
    </source>
</evidence>
<sequence>MTRLSQEAAQNPARQRPKPIPLTVLTGFLGAGKTTLLNRLLRDPALAGTAVIVNEFGEIGLDHLLVGESEDGIIELSSGCLCCTIRGELVTTLENLLRALDNHRIERLDRVVIETTGLADPAPVLQSVLLHPYLAMRYRLDGVVTVVDAVNGARTLDMSDEANRQVAVADRIVLTKTDLAQADPAIRDRIRALNPGAVILEASHDDVQPANLFDTQPFTTEGKIADVVGWLAAEAHAGHGHDHGHHHHHDDHGHGHAAHAHQHAHDVNRHDARIRSFVATRSTPISRHALDDFLDRLAREHGASLLRLKGLVQTADAPDRPLVIQAAQTIFHPPARLPAWPSDDRRSRLVLIVRDMPEAAERALVGAFSDLPQTDIADATTVADNPLAISGFSGVFRP</sequence>
<evidence type="ECO:0000256" key="3">
    <source>
        <dbReference type="ARBA" id="ARBA00023186"/>
    </source>
</evidence>
<dbReference type="PANTHER" id="PTHR13748:SF62">
    <property type="entry name" value="COBW DOMAIN-CONTAINING PROTEIN"/>
    <property type="match status" value="1"/>
</dbReference>
<dbReference type="PANTHER" id="PTHR13748">
    <property type="entry name" value="COBW-RELATED"/>
    <property type="match status" value="1"/>
</dbReference>
<evidence type="ECO:0000256" key="4">
    <source>
        <dbReference type="ARBA" id="ARBA00034320"/>
    </source>
</evidence>
<keyword evidence="3" id="KW-0143">Chaperone</keyword>
<protein>
    <submittedName>
        <fullName evidence="9">G3E family GTPase</fullName>
    </submittedName>
</protein>
<dbReference type="Proteomes" id="UP001549321">
    <property type="component" value="Unassembled WGS sequence"/>
</dbReference>
<dbReference type="SMART" id="SM00833">
    <property type="entry name" value="CobW_C"/>
    <property type="match status" value="1"/>
</dbReference>
<dbReference type="SUPFAM" id="SSF52540">
    <property type="entry name" value="P-loop containing nucleoside triphosphate hydrolases"/>
    <property type="match status" value="1"/>
</dbReference>
<dbReference type="InterPro" id="IPR027417">
    <property type="entry name" value="P-loop_NTPase"/>
</dbReference>
<comment type="similarity">
    <text evidence="4">Belongs to the SIMIBI class G3E GTPase family. ZNG1 subfamily.</text>
</comment>
<gene>
    <name evidence="9" type="ORF">ABIE08_004066</name>
</gene>
<keyword evidence="2" id="KW-0378">Hydrolase</keyword>
<dbReference type="InterPro" id="IPR051316">
    <property type="entry name" value="Zinc-reg_GTPase_activator"/>
</dbReference>
<dbReference type="CDD" id="cd03112">
    <property type="entry name" value="CobW-like"/>
    <property type="match status" value="1"/>
</dbReference>
<dbReference type="Pfam" id="PF02492">
    <property type="entry name" value="cobW"/>
    <property type="match status" value="1"/>
</dbReference>
<proteinExistence type="inferred from homology"/>
<accession>A0ABV2R4B6</accession>
<name>A0ABV2R4B6_9HYPH</name>
<reference evidence="9 10" key="1">
    <citation type="submission" date="2024-06" db="EMBL/GenBank/DDBJ databases">
        <title>Sorghum-associated microbial communities from plants grown in Nebraska, USA.</title>
        <authorList>
            <person name="Schachtman D."/>
        </authorList>
    </citation>
    <scope>NUCLEOTIDE SEQUENCE [LARGE SCALE GENOMIC DNA]</scope>
    <source>
        <strain evidence="9 10">3207</strain>
    </source>
</reference>
<dbReference type="EMBL" id="JBEPSM010000004">
    <property type="protein sequence ID" value="MET4636108.1"/>
    <property type="molecule type" value="Genomic_DNA"/>
</dbReference>
<evidence type="ECO:0000256" key="5">
    <source>
        <dbReference type="ARBA" id="ARBA00045658"/>
    </source>
</evidence>
<evidence type="ECO:0000256" key="2">
    <source>
        <dbReference type="ARBA" id="ARBA00022801"/>
    </source>
</evidence>
<dbReference type="InterPro" id="IPR011629">
    <property type="entry name" value="CobW-like_C"/>
</dbReference>
<keyword evidence="1" id="KW-0547">Nucleotide-binding</keyword>
<evidence type="ECO:0000256" key="7">
    <source>
        <dbReference type="SAM" id="MobiDB-lite"/>
    </source>
</evidence>
<dbReference type="Gene3D" id="3.40.50.300">
    <property type="entry name" value="P-loop containing nucleotide triphosphate hydrolases"/>
    <property type="match status" value="1"/>
</dbReference>
<feature type="compositionally biased region" description="Basic residues" evidence="7">
    <location>
        <begin position="242"/>
        <end position="262"/>
    </location>
</feature>
<feature type="region of interest" description="Disordered" evidence="7">
    <location>
        <begin position="237"/>
        <end position="267"/>
    </location>
</feature>
<organism evidence="9 10">
    <name type="scientific">Kaistia defluvii</name>
    <dbReference type="NCBI Taxonomy" id="410841"/>
    <lineage>
        <taxon>Bacteria</taxon>
        <taxon>Pseudomonadati</taxon>
        <taxon>Pseudomonadota</taxon>
        <taxon>Alphaproteobacteria</taxon>
        <taxon>Hyphomicrobiales</taxon>
        <taxon>Kaistiaceae</taxon>
        <taxon>Kaistia</taxon>
    </lineage>
</organism>
<evidence type="ECO:0000259" key="8">
    <source>
        <dbReference type="SMART" id="SM00833"/>
    </source>
</evidence>
<comment type="catalytic activity">
    <reaction evidence="6">
        <text>GTP + H2O = GDP + phosphate + H(+)</text>
        <dbReference type="Rhea" id="RHEA:19669"/>
        <dbReference type="ChEBI" id="CHEBI:15377"/>
        <dbReference type="ChEBI" id="CHEBI:15378"/>
        <dbReference type="ChEBI" id="CHEBI:37565"/>
        <dbReference type="ChEBI" id="CHEBI:43474"/>
        <dbReference type="ChEBI" id="CHEBI:58189"/>
    </reaction>
    <physiologicalReaction direction="left-to-right" evidence="6">
        <dbReference type="Rhea" id="RHEA:19670"/>
    </physiologicalReaction>
</comment>
<dbReference type="InterPro" id="IPR003495">
    <property type="entry name" value="CobW/HypB/UreG_nucleotide-bd"/>
</dbReference>
<dbReference type="Pfam" id="PF07683">
    <property type="entry name" value="CobW_C"/>
    <property type="match status" value="1"/>
</dbReference>
<keyword evidence="10" id="KW-1185">Reference proteome</keyword>
<evidence type="ECO:0000313" key="10">
    <source>
        <dbReference type="Proteomes" id="UP001549321"/>
    </source>
</evidence>
<dbReference type="SUPFAM" id="SSF90002">
    <property type="entry name" value="Hypothetical protein YjiA, C-terminal domain"/>
    <property type="match status" value="1"/>
</dbReference>
<evidence type="ECO:0000256" key="6">
    <source>
        <dbReference type="ARBA" id="ARBA00049117"/>
    </source>
</evidence>
<feature type="domain" description="CobW C-terminal" evidence="8">
    <location>
        <begin position="274"/>
        <end position="368"/>
    </location>
</feature>
<comment type="function">
    <text evidence="5">Zinc chaperone that directly transfers zinc cofactor to target proteins, thereby activating them. Zinc is transferred from the CXCC motif in the GTPase domain to the zinc binding site in target proteins in a process requiring GTP hydrolysis.</text>
</comment>
<dbReference type="Gene3D" id="3.30.1220.10">
    <property type="entry name" value="CobW-like, C-terminal domain"/>
    <property type="match status" value="1"/>
</dbReference>